<proteinExistence type="predicted"/>
<dbReference type="EMBL" id="BGPR01010489">
    <property type="protein sequence ID" value="GBN46443.1"/>
    <property type="molecule type" value="Genomic_DNA"/>
</dbReference>
<dbReference type="OrthoDB" id="6507932at2759"/>
<dbReference type="AlphaFoldDB" id="A0A4Y2P5X4"/>
<organism evidence="1 2">
    <name type="scientific">Araneus ventricosus</name>
    <name type="common">Orbweaver spider</name>
    <name type="synonym">Epeira ventricosa</name>
    <dbReference type="NCBI Taxonomy" id="182803"/>
    <lineage>
        <taxon>Eukaryota</taxon>
        <taxon>Metazoa</taxon>
        <taxon>Ecdysozoa</taxon>
        <taxon>Arthropoda</taxon>
        <taxon>Chelicerata</taxon>
        <taxon>Arachnida</taxon>
        <taxon>Araneae</taxon>
        <taxon>Araneomorphae</taxon>
        <taxon>Entelegynae</taxon>
        <taxon>Araneoidea</taxon>
        <taxon>Araneidae</taxon>
        <taxon>Araneus</taxon>
    </lineage>
</organism>
<evidence type="ECO:0000313" key="2">
    <source>
        <dbReference type="Proteomes" id="UP000499080"/>
    </source>
</evidence>
<sequence>MDTRFLQKKVAVSTCRKRSLHPDPAIQIRDANIPVVEEVRFLGVAFDRKLTFLPHVLNLRKRCEKSLNILKVLATTTWGADRPSLLRIYQSVILSHIHYGCEVYGSARSSVLRHLDTVHHSALRICSGPFRTSPTLQARDFQILFCWLPGHVGIKGNELADTAAKTATTSWQQPLPYADIKKFISHHIHNLWQGSWDLQISNKLHSIKRRITLWPALPVRELDVGMTRLRIGHTRFTHKHLLFASHGQQITPTCWPCVATHWTGGTFWSLVYQSAGIPATWLVCLRGSSERVILWGLALRVVNVPGGDPERIDPG</sequence>
<protein>
    <recommendedName>
        <fullName evidence="3">RNase H type-1 domain-containing protein</fullName>
    </recommendedName>
</protein>
<reference evidence="1 2" key="1">
    <citation type="journal article" date="2019" name="Sci. Rep.">
        <title>Orb-weaving spider Araneus ventricosus genome elucidates the spidroin gene catalogue.</title>
        <authorList>
            <person name="Kono N."/>
            <person name="Nakamura H."/>
            <person name="Ohtoshi R."/>
            <person name="Moran D.A.P."/>
            <person name="Shinohara A."/>
            <person name="Yoshida Y."/>
            <person name="Fujiwara M."/>
            <person name="Mori M."/>
            <person name="Tomita M."/>
            <person name="Arakawa K."/>
        </authorList>
    </citation>
    <scope>NUCLEOTIDE SEQUENCE [LARGE SCALE GENOMIC DNA]</scope>
</reference>
<dbReference type="Gene3D" id="3.30.420.10">
    <property type="entry name" value="Ribonuclease H-like superfamily/Ribonuclease H"/>
    <property type="match status" value="1"/>
</dbReference>
<comment type="caution">
    <text evidence="1">The sequence shown here is derived from an EMBL/GenBank/DDBJ whole genome shotgun (WGS) entry which is preliminary data.</text>
</comment>
<evidence type="ECO:0000313" key="1">
    <source>
        <dbReference type="EMBL" id="GBN46443.1"/>
    </source>
</evidence>
<accession>A0A4Y2P5X4</accession>
<name>A0A4Y2P5X4_ARAVE</name>
<dbReference type="GO" id="GO:0003676">
    <property type="term" value="F:nucleic acid binding"/>
    <property type="evidence" value="ECO:0007669"/>
    <property type="project" value="InterPro"/>
</dbReference>
<dbReference type="Proteomes" id="UP000499080">
    <property type="component" value="Unassembled WGS sequence"/>
</dbReference>
<dbReference type="SUPFAM" id="SSF53098">
    <property type="entry name" value="Ribonuclease H-like"/>
    <property type="match status" value="1"/>
</dbReference>
<gene>
    <name evidence="1" type="ORF">AVEN_21611_1</name>
</gene>
<evidence type="ECO:0008006" key="3">
    <source>
        <dbReference type="Google" id="ProtNLM"/>
    </source>
</evidence>
<dbReference type="InterPro" id="IPR036397">
    <property type="entry name" value="RNaseH_sf"/>
</dbReference>
<keyword evidence="2" id="KW-1185">Reference proteome</keyword>
<dbReference type="InterPro" id="IPR012337">
    <property type="entry name" value="RNaseH-like_sf"/>
</dbReference>